<keyword evidence="6" id="KW-0769">Symport</keyword>
<feature type="transmembrane region" description="Helical" evidence="14">
    <location>
        <begin position="127"/>
        <end position="146"/>
    </location>
</feature>
<evidence type="ECO:0000256" key="13">
    <source>
        <dbReference type="RuleBase" id="RU362091"/>
    </source>
</evidence>
<feature type="transmembrane region" description="Helical" evidence="14">
    <location>
        <begin position="433"/>
        <end position="455"/>
    </location>
</feature>
<dbReference type="OrthoDB" id="9761931at2"/>
<evidence type="ECO:0000256" key="3">
    <source>
        <dbReference type="ARBA" id="ARBA00022448"/>
    </source>
</evidence>
<evidence type="ECO:0000256" key="10">
    <source>
        <dbReference type="ARBA" id="ARBA00023136"/>
    </source>
</evidence>
<feature type="transmembrane region" description="Helical" evidence="14">
    <location>
        <begin position="522"/>
        <end position="542"/>
    </location>
</feature>
<feature type="transmembrane region" description="Helical" evidence="14">
    <location>
        <begin position="289"/>
        <end position="310"/>
    </location>
</feature>
<sequence length="642" mass="71443">MRLTPIDLCIIAAYFIMMVAIGIIMKNQAKKSKDSYLMGGKKLPWYMLGLSDASDMFDISGTMLLVSMAFLYGFKSVWIPWMWPVFNQVFLMVFLSKWLRRSNATTGAEWLGTRFGLTDKGVKSSHAVVVAFALMLCIGYMAYAFVGVGEFLEIFIPYQSIKDVIPFLDQNVEQFAVGSPQYTDALIAAKHFTAQFYGVSICLVATFYSIVGGMHGIVLADFIKYMIMIVCSIFVGTIAMMHLADSGIVFTSKMPLGWDDPFFGMELGLDWTNIMHDAGVKLQKDGYRLFSAVVGMMFFSGVLKSLAGPAPNYDCQKILSTKSPEEASKMSGFISIILLPIRYFMTMGLCILGVLYFKDLSVSHAADGSINFESIMPAVINKYLPVGLVGLVLAGFLGAFMSNFSGTLNAGQAYIVNDIYLKYFKPDADRKSIIRMGYVSGTIMVIFGVGLGLFIKDVNEIFNIITAGLYGGFVCANVLKWYWWRFNANGFFWGMLTGIVASAIPPILSVTGTTDFFEGTRLLYFFPVFITIQLVACIIGSYTAPPTNTETLVHFYKTVRPWGFWKPIHALAEQQEPGLQKNRNFSINMANVGMGITGQILLTLLPMYFILGKWTGFGIVLALLAVIFAIMKKTWWNRLTDY</sequence>
<protein>
    <submittedName>
        <fullName evidence="15">Sodium:solute symporter</fullName>
    </submittedName>
</protein>
<reference evidence="15 16" key="1">
    <citation type="submission" date="2015-08" db="EMBL/GenBank/DDBJ databases">
        <title>Whole genome sequence of Flavobacterium akiainvivens IK-1T, from decaying Wikstroemia oahuensis, an endemic Hawaiian shrub.</title>
        <authorList>
            <person name="Wan X."/>
            <person name="Hou S."/>
            <person name="Saito J."/>
            <person name="Donachie S."/>
        </authorList>
    </citation>
    <scope>NUCLEOTIDE SEQUENCE [LARGE SCALE GENOMIC DNA]</scope>
    <source>
        <strain evidence="15 16">IK-1</strain>
    </source>
</reference>
<evidence type="ECO:0000256" key="12">
    <source>
        <dbReference type="ARBA" id="ARBA00033708"/>
    </source>
</evidence>
<dbReference type="InterPro" id="IPR038377">
    <property type="entry name" value="Na/Glc_symporter_sf"/>
</dbReference>
<dbReference type="PANTHER" id="PTHR48086:SF3">
    <property type="entry name" value="SODIUM_PROLINE SYMPORTER"/>
    <property type="match status" value="1"/>
</dbReference>
<keyword evidence="10 14" id="KW-0472">Membrane</keyword>
<comment type="similarity">
    <text evidence="2 13">Belongs to the sodium:solute symporter (SSF) (TC 2.A.21) family.</text>
</comment>
<keyword evidence="9" id="KW-0406">Ion transport</keyword>
<evidence type="ECO:0000313" key="16">
    <source>
        <dbReference type="Proteomes" id="UP000037755"/>
    </source>
</evidence>
<dbReference type="EMBL" id="LIYD01000005">
    <property type="protein sequence ID" value="KOS05860.1"/>
    <property type="molecule type" value="Genomic_DNA"/>
</dbReference>
<dbReference type="GO" id="GO:0015824">
    <property type="term" value="P:proline transport"/>
    <property type="evidence" value="ECO:0007669"/>
    <property type="project" value="TreeGrafter"/>
</dbReference>
<comment type="caution">
    <text evidence="15">The sequence shown here is derived from an EMBL/GenBank/DDBJ whole genome shotgun (WGS) entry which is preliminary data.</text>
</comment>
<evidence type="ECO:0000256" key="5">
    <source>
        <dbReference type="ARBA" id="ARBA00022692"/>
    </source>
</evidence>
<feature type="transmembrane region" description="Helical" evidence="14">
    <location>
        <begin position="225"/>
        <end position="244"/>
    </location>
</feature>
<accession>A0A0M9VHR3</accession>
<dbReference type="CDD" id="cd11477">
    <property type="entry name" value="SLC5sbd_u1"/>
    <property type="match status" value="1"/>
</dbReference>
<comment type="catalytic activity">
    <reaction evidence="12">
        <text>L-proline(in) + Na(+)(in) = L-proline(out) + Na(+)(out)</text>
        <dbReference type="Rhea" id="RHEA:28967"/>
        <dbReference type="ChEBI" id="CHEBI:29101"/>
        <dbReference type="ChEBI" id="CHEBI:60039"/>
    </reaction>
</comment>
<dbReference type="GO" id="GO:0005298">
    <property type="term" value="F:proline:sodium symporter activity"/>
    <property type="evidence" value="ECO:0007669"/>
    <property type="project" value="TreeGrafter"/>
</dbReference>
<feature type="transmembrane region" description="Helical" evidence="14">
    <location>
        <begin position="6"/>
        <end position="25"/>
    </location>
</feature>
<keyword evidence="3" id="KW-0813">Transport</keyword>
<evidence type="ECO:0000256" key="9">
    <source>
        <dbReference type="ARBA" id="ARBA00023065"/>
    </source>
</evidence>
<dbReference type="GO" id="GO:0005886">
    <property type="term" value="C:plasma membrane"/>
    <property type="evidence" value="ECO:0007669"/>
    <property type="project" value="UniProtKB-SubCell"/>
</dbReference>
<feature type="transmembrane region" description="Helical" evidence="14">
    <location>
        <begin position="331"/>
        <end position="357"/>
    </location>
</feature>
<organism evidence="15 16">
    <name type="scientific">Flavobacterium akiainvivens</name>
    <dbReference type="NCBI Taxonomy" id="1202724"/>
    <lineage>
        <taxon>Bacteria</taxon>
        <taxon>Pseudomonadati</taxon>
        <taxon>Bacteroidota</taxon>
        <taxon>Flavobacteriia</taxon>
        <taxon>Flavobacteriales</taxon>
        <taxon>Flavobacteriaceae</taxon>
        <taxon>Flavobacterium</taxon>
    </lineage>
</organism>
<evidence type="ECO:0000313" key="15">
    <source>
        <dbReference type="EMBL" id="KOS05860.1"/>
    </source>
</evidence>
<proteinExistence type="inferred from homology"/>
<feature type="transmembrane region" description="Helical" evidence="14">
    <location>
        <begin position="196"/>
        <end position="218"/>
    </location>
</feature>
<dbReference type="STRING" id="1202724.AM493_07260"/>
<keyword evidence="7 14" id="KW-1133">Transmembrane helix</keyword>
<dbReference type="PROSITE" id="PS50283">
    <property type="entry name" value="NA_SOLUT_SYMP_3"/>
    <property type="match status" value="1"/>
</dbReference>
<keyword evidence="4" id="KW-1003">Cell membrane</keyword>
<evidence type="ECO:0000256" key="7">
    <source>
        <dbReference type="ARBA" id="ARBA00022989"/>
    </source>
</evidence>
<name>A0A0M9VHR3_9FLAO</name>
<evidence type="ECO:0000256" key="8">
    <source>
        <dbReference type="ARBA" id="ARBA00023053"/>
    </source>
</evidence>
<evidence type="ECO:0000256" key="4">
    <source>
        <dbReference type="ARBA" id="ARBA00022475"/>
    </source>
</evidence>
<feature type="transmembrane region" description="Helical" evidence="14">
    <location>
        <begin position="614"/>
        <end position="631"/>
    </location>
</feature>
<comment type="subcellular location">
    <subcellularLocation>
        <location evidence="1">Cell membrane</location>
        <topology evidence="1">Multi-pass membrane protein</topology>
    </subcellularLocation>
</comment>
<feature type="transmembrane region" description="Helical" evidence="14">
    <location>
        <begin position="491"/>
        <end position="510"/>
    </location>
</feature>
<dbReference type="Pfam" id="PF00474">
    <property type="entry name" value="SSF"/>
    <property type="match status" value="2"/>
</dbReference>
<dbReference type="Proteomes" id="UP000037755">
    <property type="component" value="Unassembled WGS sequence"/>
</dbReference>
<gene>
    <name evidence="15" type="ORF">AM493_07260</name>
</gene>
<dbReference type="PANTHER" id="PTHR48086">
    <property type="entry name" value="SODIUM/PROLINE SYMPORTER-RELATED"/>
    <property type="match status" value="1"/>
</dbReference>
<keyword evidence="8" id="KW-0915">Sodium</keyword>
<dbReference type="GO" id="GO:0015193">
    <property type="term" value="F:L-proline transmembrane transporter activity"/>
    <property type="evidence" value="ECO:0007669"/>
    <property type="project" value="TreeGrafter"/>
</dbReference>
<evidence type="ECO:0000256" key="2">
    <source>
        <dbReference type="ARBA" id="ARBA00006434"/>
    </source>
</evidence>
<evidence type="ECO:0000256" key="1">
    <source>
        <dbReference type="ARBA" id="ARBA00004651"/>
    </source>
</evidence>
<keyword evidence="11" id="KW-0739">Sodium transport</keyword>
<evidence type="ECO:0000256" key="14">
    <source>
        <dbReference type="SAM" id="Phobius"/>
    </source>
</evidence>
<dbReference type="Gene3D" id="1.20.1730.10">
    <property type="entry name" value="Sodium/glucose cotransporter"/>
    <property type="match status" value="1"/>
</dbReference>
<keyword evidence="5 14" id="KW-0812">Transmembrane</keyword>
<feature type="transmembrane region" description="Helical" evidence="14">
    <location>
        <begin position="461"/>
        <end position="479"/>
    </location>
</feature>
<keyword evidence="16" id="KW-1185">Reference proteome</keyword>
<dbReference type="InterPro" id="IPR001734">
    <property type="entry name" value="Na/solute_symporter"/>
</dbReference>
<evidence type="ECO:0000256" key="11">
    <source>
        <dbReference type="ARBA" id="ARBA00023201"/>
    </source>
</evidence>
<dbReference type="InterPro" id="IPR050277">
    <property type="entry name" value="Sodium:Solute_Symporter"/>
</dbReference>
<dbReference type="RefSeq" id="WP_054407140.1">
    <property type="nucleotide sequence ID" value="NZ_FOYA01000008.1"/>
</dbReference>
<feature type="transmembrane region" description="Helical" evidence="14">
    <location>
        <begin position="383"/>
        <end position="401"/>
    </location>
</feature>
<dbReference type="PATRIC" id="fig|1202724.3.peg.1510"/>
<dbReference type="AlphaFoldDB" id="A0A0M9VHR3"/>
<evidence type="ECO:0000256" key="6">
    <source>
        <dbReference type="ARBA" id="ARBA00022847"/>
    </source>
</evidence>